<proteinExistence type="predicted"/>
<protein>
    <recommendedName>
        <fullName evidence="1">DUF3074 domain-containing protein</fullName>
    </recommendedName>
</protein>
<evidence type="ECO:0000259" key="1">
    <source>
        <dbReference type="Pfam" id="PF11274"/>
    </source>
</evidence>
<dbReference type="EMBL" id="QZAO01000255">
    <property type="protein sequence ID" value="THW72021.1"/>
    <property type="molecule type" value="Genomic_DNA"/>
</dbReference>
<evidence type="ECO:0000313" key="2">
    <source>
        <dbReference type="EMBL" id="THW72021.1"/>
    </source>
</evidence>
<dbReference type="Proteomes" id="UP000308802">
    <property type="component" value="Unassembled WGS sequence"/>
</dbReference>
<reference evidence="2 3" key="1">
    <citation type="submission" date="2018-10" db="EMBL/GenBank/DDBJ databases">
        <title>Fifty Aureobasidium pullulans genomes reveal a recombining polyextremotolerant generalist.</title>
        <authorList>
            <person name="Gostincar C."/>
            <person name="Turk M."/>
            <person name="Zajc J."/>
            <person name="Gunde-Cimerman N."/>
        </authorList>
    </citation>
    <scope>NUCLEOTIDE SEQUENCE [LARGE SCALE GENOMIC DNA]</scope>
    <source>
        <strain evidence="2 3">EXF-10659</strain>
    </source>
</reference>
<dbReference type="PANTHER" id="PTHR40370">
    <property type="entry name" value="EXPRESSED PROTEIN"/>
    <property type="match status" value="1"/>
</dbReference>
<sequence>MSTGGQSYGKLVRLRALNPSQLPAHPDLESIQLAASALPPLETFITDVLDEASTFMTDYLPQNFAIKERSKTSPPAKATIQLLAHEISAQHLGPNAQDEAWFARTSLHENKKEPGTANWNEFEAGLLDDHSLHESQYTPDVFDAHKVLSWDSKLAEKQAKVGNWEKVGMSSKSWSFLCKMKVANSSHFVVFEMAHHIPPPLDNRAFPVLVVTARSAGTDHPSFLVVQIPVDITKLDKALYSTHKNKQAGDNSEKKKPVTLGQYVSIERCAMVENFDVKWQMATASDAKGNLPMWAQKMGIPSAIIKDVGLFIDWNAKRR</sequence>
<dbReference type="PANTHER" id="PTHR40370:SF1">
    <property type="entry name" value="DUF3074 DOMAIN-CONTAINING PROTEIN"/>
    <property type="match status" value="1"/>
</dbReference>
<comment type="caution">
    <text evidence="2">The sequence shown here is derived from an EMBL/GenBank/DDBJ whole genome shotgun (WGS) entry which is preliminary data.</text>
</comment>
<accession>A0A4S8ZZH7</accession>
<name>A0A4S8ZZH7_AURPU</name>
<dbReference type="InterPro" id="IPR024500">
    <property type="entry name" value="DUF3074"/>
</dbReference>
<organism evidence="2 3">
    <name type="scientific">Aureobasidium pullulans</name>
    <name type="common">Black yeast</name>
    <name type="synonym">Pullularia pullulans</name>
    <dbReference type="NCBI Taxonomy" id="5580"/>
    <lineage>
        <taxon>Eukaryota</taxon>
        <taxon>Fungi</taxon>
        <taxon>Dikarya</taxon>
        <taxon>Ascomycota</taxon>
        <taxon>Pezizomycotina</taxon>
        <taxon>Dothideomycetes</taxon>
        <taxon>Dothideomycetidae</taxon>
        <taxon>Dothideales</taxon>
        <taxon>Saccotheciaceae</taxon>
        <taxon>Aureobasidium</taxon>
    </lineage>
</organism>
<gene>
    <name evidence="2" type="ORF">D6D19_06878</name>
</gene>
<evidence type="ECO:0000313" key="3">
    <source>
        <dbReference type="Proteomes" id="UP000308802"/>
    </source>
</evidence>
<feature type="domain" description="DUF3074" evidence="1">
    <location>
        <begin position="101"/>
        <end position="314"/>
    </location>
</feature>
<dbReference type="Pfam" id="PF11274">
    <property type="entry name" value="DUF3074"/>
    <property type="match status" value="1"/>
</dbReference>
<dbReference type="AlphaFoldDB" id="A0A4S8ZZH7"/>